<name>A0A0B2BXH1_9SPHN</name>
<evidence type="ECO:0000256" key="1">
    <source>
        <dbReference type="SAM" id="Coils"/>
    </source>
</evidence>
<comment type="caution">
    <text evidence="3">The sequence shown here is derived from an EMBL/GenBank/DDBJ whole genome shotgun (WGS) entry which is preliminary data.</text>
</comment>
<dbReference type="AlphaFoldDB" id="A0A0B2BXH1"/>
<dbReference type="Pfam" id="PF02108">
    <property type="entry name" value="FliH"/>
    <property type="match status" value="1"/>
</dbReference>
<dbReference type="EMBL" id="JTDN01000001">
    <property type="protein sequence ID" value="KHL26273.1"/>
    <property type="molecule type" value="Genomic_DNA"/>
</dbReference>
<protein>
    <recommendedName>
        <fullName evidence="2">Flagellar assembly protein FliH/Type III secretion system HrpE domain-containing protein</fullName>
    </recommendedName>
</protein>
<dbReference type="STRING" id="1572751.PK98_07315"/>
<feature type="domain" description="Flagellar assembly protein FliH/Type III secretion system HrpE" evidence="2">
    <location>
        <begin position="86"/>
        <end position="184"/>
    </location>
</feature>
<keyword evidence="1" id="KW-0175">Coiled coil</keyword>
<dbReference type="OrthoDB" id="7506803at2"/>
<dbReference type="InterPro" id="IPR018035">
    <property type="entry name" value="Flagellar_FliH/T3SS_HrpE"/>
</dbReference>
<organism evidence="3 4">
    <name type="scientific">Croceibacterium mercuriale</name>
    <dbReference type="NCBI Taxonomy" id="1572751"/>
    <lineage>
        <taxon>Bacteria</taxon>
        <taxon>Pseudomonadati</taxon>
        <taxon>Pseudomonadota</taxon>
        <taxon>Alphaproteobacteria</taxon>
        <taxon>Sphingomonadales</taxon>
        <taxon>Erythrobacteraceae</taxon>
        <taxon>Croceibacterium</taxon>
    </lineage>
</organism>
<evidence type="ECO:0000313" key="4">
    <source>
        <dbReference type="Proteomes" id="UP000030988"/>
    </source>
</evidence>
<dbReference type="Proteomes" id="UP000030988">
    <property type="component" value="Unassembled WGS sequence"/>
</dbReference>
<keyword evidence="4" id="KW-1185">Reference proteome</keyword>
<evidence type="ECO:0000313" key="3">
    <source>
        <dbReference type="EMBL" id="KHL26273.1"/>
    </source>
</evidence>
<feature type="coiled-coil region" evidence="1">
    <location>
        <begin position="49"/>
        <end position="105"/>
    </location>
</feature>
<gene>
    <name evidence="3" type="ORF">PK98_07315</name>
</gene>
<accession>A0A0B2BXH1</accession>
<dbReference type="RefSeq" id="WP_039095405.1">
    <property type="nucleotide sequence ID" value="NZ_JTDN01000001.1"/>
</dbReference>
<sequence length="202" mass="21850">MSSLPLLATSGGFRPVRTAAGFAVDRRFALIGVEPVPAPLPPAEPEIDLEEAAFEAGRAQGRLEALEAARREEADRDAARGQIELAFARMNQEALQELRDRLRQTVLALCEDAIAPLAIDADGLVLRVERAAAMLRRAQDEKRVLLHPADFDLVAARLPAGLDCAPDPGIERGGLRIETADGGVEDGPGQWRRILAEAFREC</sequence>
<evidence type="ECO:0000259" key="2">
    <source>
        <dbReference type="Pfam" id="PF02108"/>
    </source>
</evidence>
<reference evidence="3 4" key="1">
    <citation type="submission" date="2014-11" db="EMBL/GenBank/DDBJ databases">
        <title>Draft genome sequence of Kirrobacter mercurialis.</title>
        <authorList>
            <person name="Coil D.A."/>
            <person name="Eisen J.A."/>
        </authorList>
    </citation>
    <scope>NUCLEOTIDE SEQUENCE [LARGE SCALE GENOMIC DNA]</scope>
    <source>
        <strain evidence="3 4">Coronado</strain>
    </source>
</reference>
<proteinExistence type="predicted"/>